<dbReference type="OrthoDB" id="9967815at2"/>
<gene>
    <name evidence="1" type="ORF">SAMN04489793_3148</name>
</gene>
<dbReference type="AlphaFoldDB" id="A0A1H4V5P4"/>
<dbReference type="EMBL" id="FNSA01000003">
    <property type="protein sequence ID" value="SEC76236.1"/>
    <property type="molecule type" value="Genomic_DNA"/>
</dbReference>
<reference evidence="2" key="1">
    <citation type="submission" date="2016-10" db="EMBL/GenBank/DDBJ databases">
        <authorList>
            <person name="Varghese N."/>
            <person name="Submissions S."/>
        </authorList>
    </citation>
    <scope>NUCLEOTIDE SEQUENCE [LARGE SCALE GENOMIC DNA]</scope>
    <source>
        <strain evidence="2">DSM 44234</strain>
    </source>
</reference>
<evidence type="ECO:0000313" key="1">
    <source>
        <dbReference type="EMBL" id="SEC76236.1"/>
    </source>
</evidence>
<dbReference type="RefSeq" id="WP_068742846.1">
    <property type="nucleotide sequence ID" value="NZ_FNSA01000003.1"/>
</dbReference>
<dbReference type="STRING" id="57704.SAMN04489793_3148"/>
<proteinExistence type="predicted"/>
<organism evidence="1 2">
    <name type="scientific">Tsukamurella tyrosinosolvens</name>
    <dbReference type="NCBI Taxonomy" id="57704"/>
    <lineage>
        <taxon>Bacteria</taxon>
        <taxon>Bacillati</taxon>
        <taxon>Actinomycetota</taxon>
        <taxon>Actinomycetes</taxon>
        <taxon>Mycobacteriales</taxon>
        <taxon>Tsukamurellaceae</taxon>
        <taxon>Tsukamurella</taxon>
    </lineage>
</organism>
<name>A0A1H4V5P4_TSUTY</name>
<protein>
    <submittedName>
        <fullName evidence="1">Uncharacterized protein</fullName>
    </submittedName>
</protein>
<evidence type="ECO:0000313" key="2">
    <source>
        <dbReference type="Proteomes" id="UP000182241"/>
    </source>
</evidence>
<accession>A0A1H4V5P4</accession>
<dbReference type="Proteomes" id="UP000182241">
    <property type="component" value="Unassembled WGS sequence"/>
</dbReference>
<sequence length="119" mass="13113">MRFVADTTSGTRIRAPFHVTDAKLLIRGGRPADVFHVTIDARFRDGIPESWVIESRGRYRDCDETFVDVAEFNPQESASPELEVHSRVPLHAQALFDAVAAGAANLHDRSKGTTDVHAA</sequence>
<keyword evidence="2" id="KW-1185">Reference proteome</keyword>